<dbReference type="InterPro" id="IPR003615">
    <property type="entry name" value="HNH_nuc"/>
</dbReference>
<protein>
    <submittedName>
        <fullName evidence="3">DUF222 domain-containing protein</fullName>
    </submittedName>
</protein>
<evidence type="ECO:0000256" key="1">
    <source>
        <dbReference type="SAM" id="MobiDB-lite"/>
    </source>
</evidence>
<gene>
    <name evidence="3" type="ORF">HF526_06520</name>
</gene>
<sequence length="618" mass="63774">MFEPVAGVTTVSQPWHRGWFARAGGRSGAPRWSWERPDGLLADALESARDRTDGFECLERIGGWQKVIAWAQACQAREIAGFVGRAEADPPRGCTRAEAVDPATAEIGLMLRESAGAAAWKVDEARRLVERFPATWAVLAAGEITEYKARIIAEGCADLDDELVARVQARVLPSAPKQTPGQLRAAVRRAVHQVDERAAERRHERQRRKRAVALYPERDGMATLSATLPAVEAVGVYAVLDECARRAGGAGEGRGMDARRADALVDLVLHGTGNCSAGTAAALAGTGAGGAADPGTREAGAAETGTRRAPGWAPGRAAHPATMAAGSAAGPGASSENSPEPTAAASGTAAASEIAAVSEAGAASETGAGHELGGTHETSPGEDTARARHESGAEAAGGGVGAGAAAVATGAAWAGRLPGVVSSGGIPTLARPVAMNVQIRVTVALSTLMGLDDQPGELAGYGPITATQARGLAADPGSTWRRLVTDPLSGTLLDVGTTRYSPPPGLAEHVIARDQTCRFPGCRVPAHRCDLDHTIPFDPAGGTGPTAATNLGPRCRRDHRRKQRPGWHVQQFTDGTVVWTTPSGHTYTVEPPPLAPPEPATPPAPPGDDPPPFDPPPF</sequence>
<feature type="compositionally biased region" description="Low complexity" evidence="1">
    <location>
        <begin position="307"/>
        <end position="369"/>
    </location>
</feature>
<feature type="compositionally biased region" description="Basic residues" evidence="1">
    <location>
        <begin position="554"/>
        <end position="565"/>
    </location>
</feature>
<dbReference type="CDD" id="cd00085">
    <property type="entry name" value="HNHc"/>
    <property type="match status" value="1"/>
</dbReference>
<feature type="domain" description="DUF222" evidence="2">
    <location>
        <begin position="81"/>
        <end position="286"/>
    </location>
</feature>
<evidence type="ECO:0000313" key="4">
    <source>
        <dbReference type="Proteomes" id="UP000820669"/>
    </source>
</evidence>
<evidence type="ECO:0000313" key="3">
    <source>
        <dbReference type="EMBL" id="NMH96973.1"/>
    </source>
</evidence>
<evidence type="ECO:0000259" key="2">
    <source>
        <dbReference type="Pfam" id="PF02720"/>
    </source>
</evidence>
<comment type="caution">
    <text evidence="3">The sequence shown here is derived from an EMBL/GenBank/DDBJ whole genome shotgun (WGS) entry which is preliminary data.</text>
</comment>
<feature type="compositionally biased region" description="Basic and acidic residues" evidence="1">
    <location>
        <begin position="383"/>
        <end position="392"/>
    </location>
</feature>
<feature type="compositionally biased region" description="Polar residues" evidence="1">
    <location>
        <begin position="570"/>
        <end position="586"/>
    </location>
</feature>
<accession>A0ABX1S9X7</accession>
<feature type="region of interest" description="Disordered" evidence="1">
    <location>
        <begin position="285"/>
        <end position="400"/>
    </location>
</feature>
<feature type="region of interest" description="Disordered" evidence="1">
    <location>
        <begin position="540"/>
        <end position="618"/>
    </location>
</feature>
<dbReference type="EMBL" id="JAAXLA010000008">
    <property type="protein sequence ID" value="NMH96973.1"/>
    <property type="molecule type" value="Genomic_DNA"/>
</dbReference>
<proteinExistence type="predicted"/>
<dbReference type="Pfam" id="PF02720">
    <property type="entry name" value="DUF222"/>
    <property type="match status" value="1"/>
</dbReference>
<dbReference type="Proteomes" id="UP000820669">
    <property type="component" value="Unassembled WGS sequence"/>
</dbReference>
<name>A0ABX1S9X7_9PSEU</name>
<keyword evidence="4" id="KW-1185">Reference proteome</keyword>
<feature type="compositionally biased region" description="Pro residues" evidence="1">
    <location>
        <begin position="590"/>
        <end position="618"/>
    </location>
</feature>
<organism evidence="3 4">
    <name type="scientific">Pseudonocardia acidicola</name>
    <dbReference type="NCBI Taxonomy" id="2724939"/>
    <lineage>
        <taxon>Bacteria</taxon>
        <taxon>Bacillati</taxon>
        <taxon>Actinomycetota</taxon>
        <taxon>Actinomycetes</taxon>
        <taxon>Pseudonocardiales</taxon>
        <taxon>Pseudonocardiaceae</taxon>
        <taxon>Pseudonocardia</taxon>
    </lineage>
</organism>
<reference evidence="3 4" key="1">
    <citation type="submission" date="2020-04" db="EMBL/GenBank/DDBJ databases">
        <authorList>
            <person name="Klaysubun C."/>
            <person name="Duangmal K."/>
            <person name="Lipun K."/>
        </authorList>
    </citation>
    <scope>NUCLEOTIDE SEQUENCE [LARGE SCALE GENOMIC DNA]</scope>
    <source>
        <strain evidence="3 4">K10HN5</strain>
    </source>
</reference>
<dbReference type="RefSeq" id="WP_169380359.1">
    <property type="nucleotide sequence ID" value="NZ_JAAXLA010000008.1"/>
</dbReference>
<dbReference type="InterPro" id="IPR003870">
    <property type="entry name" value="DUF222"/>
</dbReference>